<accession>A0A124GMT9</accession>
<sequence length="111" mass="12225">MPCAYLSAAWTTGHLSFLHFITNLHTSNWDANLTSGSWMAEMTTPRKPLWVPDFREMSSVVIFQAIITSSASSPCRGSLKICVTPLGLLDTRGQATSILHAVYSAKREHNS</sequence>
<name>A0A124GMT9_PICGL</name>
<proteinExistence type="predicted"/>
<organism evidence="1">
    <name type="scientific">Picea glauca</name>
    <name type="common">White spruce</name>
    <name type="synonym">Pinus glauca</name>
    <dbReference type="NCBI Taxonomy" id="3330"/>
    <lineage>
        <taxon>Eukaryota</taxon>
        <taxon>Viridiplantae</taxon>
        <taxon>Streptophyta</taxon>
        <taxon>Embryophyta</taxon>
        <taxon>Tracheophyta</taxon>
        <taxon>Spermatophyta</taxon>
        <taxon>Pinopsida</taxon>
        <taxon>Pinidae</taxon>
        <taxon>Conifers I</taxon>
        <taxon>Pinales</taxon>
        <taxon>Pinaceae</taxon>
        <taxon>Picea</taxon>
    </lineage>
</organism>
<dbReference type="AlphaFoldDB" id="A0A124GMT9"/>
<comment type="caution">
    <text evidence="1">The sequence shown here is derived from an EMBL/GenBank/DDBJ whole genome shotgun (WGS) entry which is preliminary data.</text>
</comment>
<gene>
    <name evidence="1" type="ORF">ABT39_MTgene1366</name>
</gene>
<dbReference type="EMBL" id="LKAM01000010">
    <property type="protein sequence ID" value="KUM46686.1"/>
    <property type="molecule type" value="Genomic_DNA"/>
</dbReference>
<protein>
    <submittedName>
        <fullName evidence="1">Uncharacterized protein</fullName>
    </submittedName>
</protein>
<keyword evidence="1" id="KW-0496">Mitochondrion</keyword>
<reference evidence="1" key="1">
    <citation type="journal article" date="2015" name="Genome Biol. Evol.">
        <title>Organellar Genomes of White Spruce (Picea glauca): Assembly and Annotation.</title>
        <authorList>
            <person name="Jackman S.D."/>
            <person name="Warren R.L."/>
            <person name="Gibb E.A."/>
            <person name="Vandervalk B.P."/>
            <person name="Mohamadi H."/>
            <person name="Chu J."/>
            <person name="Raymond A."/>
            <person name="Pleasance S."/>
            <person name="Coope R."/>
            <person name="Wildung M.R."/>
            <person name="Ritland C.E."/>
            <person name="Bousquet J."/>
            <person name="Jones S.J."/>
            <person name="Bohlmann J."/>
            <person name="Birol I."/>
        </authorList>
    </citation>
    <scope>NUCLEOTIDE SEQUENCE [LARGE SCALE GENOMIC DNA]</scope>
    <source>
        <tissue evidence="1">Flushing bud</tissue>
    </source>
</reference>
<evidence type="ECO:0000313" key="1">
    <source>
        <dbReference type="EMBL" id="KUM46686.1"/>
    </source>
</evidence>
<geneLocation type="mitochondrion" evidence="1"/>